<dbReference type="Gene3D" id="3.40.50.620">
    <property type="entry name" value="HUPs"/>
    <property type="match status" value="1"/>
</dbReference>
<evidence type="ECO:0000256" key="2">
    <source>
        <dbReference type="ARBA" id="ARBA00022598"/>
    </source>
</evidence>
<keyword evidence="2" id="KW-0436">Ligase</keyword>
<dbReference type="SUPFAM" id="SSF52402">
    <property type="entry name" value="Adenine nucleotide alpha hydrolases-like"/>
    <property type="match status" value="1"/>
</dbReference>
<evidence type="ECO:0000313" key="8">
    <source>
        <dbReference type="EMBL" id="PNR27990.1"/>
    </source>
</evidence>
<dbReference type="InterPro" id="IPR014729">
    <property type="entry name" value="Rossmann-like_a/b/a_fold"/>
</dbReference>
<dbReference type="InterPro" id="IPR012795">
    <property type="entry name" value="tRNA_Ile_lys_synt_N"/>
</dbReference>
<dbReference type="EC" id="6.3.4.19" evidence="1"/>
<dbReference type="GO" id="GO:0008033">
    <property type="term" value="P:tRNA processing"/>
    <property type="evidence" value="ECO:0007669"/>
    <property type="project" value="UniProtKB-KW"/>
</dbReference>
<evidence type="ECO:0000256" key="6">
    <source>
        <dbReference type="ARBA" id="ARBA00048539"/>
    </source>
</evidence>
<dbReference type="SUPFAM" id="SSF82829">
    <property type="entry name" value="MesJ substrate recognition domain-like"/>
    <property type="match status" value="1"/>
</dbReference>
<keyword evidence="4" id="KW-0547">Nucleotide-binding</keyword>
<dbReference type="NCBIfam" id="TIGR02432">
    <property type="entry name" value="lysidine_TilS_N"/>
    <property type="match status" value="1"/>
</dbReference>
<keyword evidence="10" id="KW-1185">Reference proteome</keyword>
<dbReference type="HAMAP" id="MF_01161">
    <property type="entry name" value="tRNA_Ile_lys_synt"/>
    <property type="match status" value="1"/>
</dbReference>
<evidence type="ECO:0000313" key="10">
    <source>
        <dbReference type="Proteomes" id="UP000006727"/>
    </source>
</evidence>
<dbReference type="PANTHER" id="PTHR43033">
    <property type="entry name" value="TRNA(ILE)-LYSIDINE SYNTHASE-RELATED"/>
    <property type="match status" value="1"/>
</dbReference>
<gene>
    <name evidence="9" type="primary">LOC112276490</name>
    <name evidence="8" type="ORF">PHYPA_028582</name>
</gene>
<comment type="catalytic activity">
    <reaction evidence="6">
        <text>cytidine(34) in tRNA(Ile2) + L-lysine + ATP = lysidine(34) in tRNA(Ile2) + AMP + diphosphate + H(+)</text>
        <dbReference type="Rhea" id="RHEA:43744"/>
        <dbReference type="Rhea" id="RHEA-COMP:10625"/>
        <dbReference type="Rhea" id="RHEA-COMP:10670"/>
        <dbReference type="ChEBI" id="CHEBI:15378"/>
        <dbReference type="ChEBI" id="CHEBI:30616"/>
        <dbReference type="ChEBI" id="CHEBI:32551"/>
        <dbReference type="ChEBI" id="CHEBI:33019"/>
        <dbReference type="ChEBI" id="CHEBI:82748"/>
        <dbReference type="ChEBI" id="CHEBI:83665"/>
        <dbReference type="ChEBI" id="CHEBI:456215"/>
        <dbReference type="EC" id="6.3.4.19"/>
    </reaction>
</comment>
<name>A0A2K1IFD9_PHYPA</name>
<keyword evidence="5" id="KW-0067">ATP-binding</keyword>
<dbReference type="OMA" id="GQDSICL"/>
<reference evidence="8 10" key="1">
    <citation type="journal article" date="2008" name="Science">
        <title>The Physcomitrella genome reveals evolutionary insights into the conquest of land by plants.</title>
        <authorList>
            <person name="Rensing S."/>
            <person name="Lang D."/>
            <person name="Zimmer A."/>
            <person name="Terry A."/>
            <person name="Salamov A."/>
            <person name="Shapiro H."/>
            <person name="Nishiyama T."/>
            <person name="Perroud P.-F."/>
            <person name="Lindquist E."/>
            <person name="Kamisugi Y."/>
            <person name="Tanahashi T."/>
            <person name="Sakakibara K."/>
            <person name="Fujita T."/>
            <person name="Oishi K."/>
            <person name="Shin-I T."/>
            <person name="Kuroki Y."/>
            <person name="Toyoda A."/>
            <person name="Suzuki Y."/>
            <person name="Hashimoto A."/>
            <person name="Yamaguchi K."/>
            <person name="Sugano A."/>
            <person name="Kohara Y."/>
            <person name="Fujiyama A."/>
            <person name="Anterola A."/>
            <person name="Aoki S."/>
            <person name="Ashton N."/>
            <person name="Barbazuk W.B."/>
            <person name="Barker E."/>
            <person name="Bennetzen J."/>
            <person name="Bezanilla M."/>
            <person name="Blankenship R."/>
            <person name="Cho S.H."/>
            <person name="Dutcher S."/>
            <person name="Estelle M."/>
            <person name="Fawcett J.A."/>
            <person name="Gundlach H."/>
            <person name="Hanada K."/>
            <person name="Heyl A."/>
            <person name="Hicks K.A."/>
            <person name="Hugh J."/>
            <person name="Lohr M."/>
            <person name="Mayer K."/>
            <person name="Melkozernov A."/>
            <person name="Murata T."/>
            <person name="Nelson D."/>
            <person name="Pils B."/>
            <person name="Prigge M."/>
            <person name="Reiss B."/>
            <person name="Renner T."/>
            <person name="Rombauts S."/>
            <person name="Rushton P."/>
            <person name="Sanderfoot A."/>
            <person name="Schween G."/>
            <person name="Shiu S.-H."/>
            <person name="Stueber K."/>
            <person name="Theodoulou F.L."/>
            <person name="Tu H."/>
            <person name="Van de Peer Y."/>
            <person name="Verrier P.J."/>
            <person name="Waters E."/>
            <person name="Wood A."/>
            <person name="Yang L."/>
            <person name="Cove D."/>
            <person name="Cuming A."/>
            <person name="Hasebe M."/>
            <person name="Lucas S."/>
            <person name="Mishler D.B."/>
            <person name="Reski R."/>
            <person name="Grigoriev I."/>
            <person name="Quatrano R.S."/>
            <person name="Boore J.L."/>
        </authorList>
    </citation>
    <scope>NUCLEOTIDE SEQUENCE [LARGE SCALE GENOMIC DNA]</scope>
    <source>
        <strain evidence="9 10">cv. Gransden 2004</strain>
    </source>
</reference>
<dbReference type="CDD" id="cd01992">
    <property type="entry name" value="TilS_N"/>
    <property type="match status" value="1"/>
</dbReference>
<feature type="domain" description="tRNA(Ile)-lysidine/2-thiocytidine synthase N-terminal" evidence="7">
    <location>
        <begin position="113"/>
        <end position="323"/>
    </location>
</feature>
<sequence length="454" mass="50490">MLMCTGASGMLIPTGLDSLSLAKASVRCVPLQLQFSQQLCIRRNVKVSFKESKLFAAAKGGGEGPTDWSKLLDNPSPNITTTENVSEARIKHGFSQRLSKTIREHNLFRPGEKILVAVSGGQDSICLLHMLASLRDQWGWLLGVVYCDHRWSSSSRKQGSHISQVAASLRINYYQAVTTSPVPSEGLARTWRYGILQRIALRHGFTSIVTAHTASDRVETLLYNLFRGSGLHGLQSLTWRRVLSPLLSLSQRTAFAPTEIVSSLAAPNGEMVEVGSSEVALVRPLLGFTRTEVREYCDLLGLPLWPDPSNMSLEIDRNRIRHQLLPYLRENFNDSVDKSLARCAEILHAEQQYLDSICNNILKKAETEDADGRKLDIMIMQSLPVALQRRVLKQFVENFTGRSLGFDHVERLRTAYSLSGDSRSASNGVSLALPGNASVKLLKSYFHLTRTKQI</sequence>
<protein>
    <recommendedName>
        <fullName evidence="1">tRNA(Ile)-lysidine synthetase</fullName>
        <ecNumber evidence="1">6.3.4.19</ecNumber>
    </recommendedName>
</protein>
<evidence type="ECO:0000259" key="7">
    <source>
        <dbReference type="Pfam" id="PF01171"/>
    </source>
</evidence>
<evidence type="ECO:0000313" key="9">
    <source>
        <dbReference type="EnsemblPlants" id="PAC:32910843.CDS.1"/>
    </source>
</evidence>
<dbReference type="PaxDb" id="3218-PP1S18_114V6.1"/>
<dbReference type="InterPro" id="IPR011063">
    <property type="entry name" value="TilS/TtcA_N"/>
</dbReference>
<accession>A0A2K1IFD9</accession>
<dbReference type="STRING" id="3218.A0A2K1IFD9"/>
<dbReference type="PANTHER" id="PTHR43033:SF1">
    <property type="entry name" value="TRNA(ILE)-LYSIDINE SYNTHASE-RELATED"/>
    <property type="match status" value="1"/>
</dbReference>
<reference evidence="8 10" key="2">
    <citation type="journal article" date="2018" name="Plant J.">
        <title>The Physcomitrella patens chromosome-scale assembly reveals moss genome structure and evolution.</title>
        <authorList>
            <person name="Lang D."/>
            <person name="Ullrich K.K."/>
            <person name="Murat F."/>
            <person name="Fuchs J."/>
            <person name="Jenkins J."/>
            <person name="Haas F.B."/>
            <person name="Piednoel M."/>
            <person name="Gundlach H."/>
            <person name="Van Bel M."/>
            <person name="Meyberg R."/>
            <person name="Vives C."/>
            <person name="Morata J."/>
            <person name="Symeonidi A."/>
            <person name="Hiss M."/>
            <person name="Muchero W."/>
            <person name="Kamisugi Y."/>
            <person name="Saleh O."/>
            <person name="Blanc G."/>
            <person name="Decker E.L."/>
            <person name="van Gessel N."/>
            <person name="Grimwood J."/>
            <person name="Hayes R.D."/>
            <person name="Graham S.W."/>
            <person name="Gunter L.E."/>
            <person name="McDaniel S.F."/>
            <person name="Hoernstein S.N.W."/>
            <person name="Larsson A."/>
            <person name="Li F.W."/>
            <person name="Perroud P.F."/>
            <person name="Phillips J."/>
            <person name="Ranjan P."/>
            <person name="Rokshar D.S."/>
            <person name="Rothfels C.J."/>
            <person name="Schneider L."/>
            <person name="Shu S."/>
            <person name="Stevenson D.W."/>
            <person name="Thummler F."/>
            <person name="Tillich M."/>
            <person name="Villarreal Aguilar J.C."/>
            <person name="Widiez T."/>
            <person name="Wong G.K."/>
            <person name="Wymore A."/>
            <person name="Zhang Y."/>
            <person name="Zimmer A.D."/>
            <person name="Quatrano R.S."/>
            <person name="Mayer K.F.X."/>
            <person name="Goodstein D."/>
            <person name="Casacuberta J.M."/>
            <person name="Vandepoele K."/>
            <person name="Reski R."/>
            <person name="Cuming A.C."/>
            <person name="Tuskan G.A."/>
            <person name="Maumus F."/>
            <person name="Salse J."/>
            <person name="Schmutz J."/>
            <person name="Rensing S.A."/>
        </authorList>
    </citation>
    <scope>NUCLEOTIDE SEQUENCE [LARGE SCALE GENOMIC DNA]</scope>
    <source>
        <strain evidence="9 10">cv. Gransden 2004</strain>
    </source>
</reference>
<organism evidence="8">
    <name type="scientific">Physcomitrium patens</name>
    <name type="common">Spreading-leaved earth moss</name>
    <name type="synonym">Physcomitrella patens</name>
    <dbReference type="NCBI Taxonomy" id="3218"/>
    <lineage>
        <taxon>Eukaryota</taxon>
        <taxon>Viridiplantae</taxon>
        <taxon>Streptophyta</taxon>
        <taxon>Embryophyta</taxon>
        <taxon>Bryophyta</taxon>
        <taxon>Bryophytina</taxon>
        <taxon>Bryopsida</taxon>
        <taxon>Funariidae</taxon>
        <taxon>Funariales</taxon>
        <taxon>Funariaceae</taxon>
        <taxon>Physcomitrium</taxon>
    </lineage>
</organism>
<dbReference type="GeneID" id="112276490"/>
<reference evidence="9" key="3">
    <citation type="submission" date="2020-12" db="UniProtKB">
        <authorList>
            <consortium name="EnsemblPlants"/>
        </authorList>
    </citation>
    <scope>IDENTIFICATION</scope>
</reference>
<evidence type="ECO:0000256" key="1">
    <source>
        <dbReference type="ARBA" id="ARBA00013267"/>
    </source>
</evidence>
<dbReference type="RefSeq" id="XP_024363635.1">
    <property type="nucleotide sequence ID" value="XM_024507867.2"/>
</dbReference>
<dbReference type="Gramene" id="Pp3c24_3750V3.2">
    <property type="protein sequence ID" value="PAC:32910844.CDS.1"/>
    <property type="gene ID" value="Pp3c24_3750"/>
</dbReference>
<dbReference type="Gramene" id="Pp3c24_3750V3.1">
    <property type="protein sequence ID" value="PAC:32910843.CDS.1"/>
    <property type="gene ID" value="Pp3c24_3750"/>
</dbReference>
<dbReference type="EnsemblPlants" id="Pp3c24_3750V3.1">
    <property type="protein sequence ID" value="PAC:32910843.CDS.1"/>
    <property type="gene ID" value="Pp3c24_3750"/>
</dbReference>
<dbReference type="EMBL" id="ABEU02000024">
    <property type="protein sequence ID" value="PNR27990.1"/>
    <property type="molecule type" value="Genomic_DNA"/>
</dbReference>
<dbReference type="Pfam" id="PF01171">
    <property type="entry name" value="ATP_bind_3"/>
    <property type="match status" value="1"/>
</dbReference>
<evidence type="ECO:0000256" key="5">
    <source>
        <dbReference type="ARBA" id="ARBA00022840"/>
    </source>
</evidence>
<dbReference type="Gene3D" id="1.20.59.20">
    <property type="match status" value="1"/>
</dbReference>
<proteinExistence type="inferred from homology"/>
<keyword evidence="3" id="KW-0819">tRNA processing</keyword>
<dbReference type="GO" id="GO:0032267">
    <property type="term" value="F:tRNA(Ile)-lysidine synthase activity"/>
    <property type="evidence" value="ECO:0007669"/>
    <property type="project" value="UniProtKB-EC"/>
</dbReference>
<dbReference type="InterPro" id="IPR012094">
    <property type="entry name" value="tRNA_Ile_lys_synt"/>
</dbReference>
<dbReference type="AlphaFoldDB" id="A0A2K1IFD9"/>
<dbReference type="GO" id="GO:0005524">
    <property type="term" value="F:ATP binding"/>
    <property type="evidence" value="ECO:0007669"/>
    <property type="project" value="UniProtKB-KW"/>
</dbReference>
<dbReference type="EnsemblPlants" id="Pp3c24_3750V3.2">
    <property type="protein sequence ID" value="PAC:32910844.CDS.1"/>
    <property type="gene ID" value="Pp3c24_3750"/>
</dbReference>
<dbReference type="Proteomes" id="UP000006727">
    <property type="component" value="Chromosome 24"/>
</dbReference>
<dbReference type="OrthoDB" id="434144at2759"/>
<evidence type="ECO:0000256" key="4">
    <source>
        <dbReference type="ARBA" id="ARBA00022741"/>
    </source>
</evidence>
<evidence type="ECO:0000256" key="3">
    <source>
        <dbReference type="ARBA" id="ARBA00022694"/>
    </source>
</evidence>